<feature type="region of interest" description="Disordered" evidence="1">
    <location>
        <begin position="1"/>
        <end position="73"/>
    </location>
</feature>
<dbReference type="EMBL" id="JANQDX010000019">
    <property type="protein sequence ID" value="KAL0904541.1"/>
    <property type="molecule type" value="Genomic_DNA"/>
</dbReference>
<accession>A0ABD0TXW6</accession>
<feature type="compositionally biased region" description="Polar residues" evidence="1">
    <location>
        <begin position="9"/>
        <end position="20"/>
    </location>
</feature>
<reference evidence="2 3" key="1">
    <citation type="journal article" date="2024" name="Plant Biotechnol. J.">
        <title>Dendrobium thyrsiflorum genome and its molecular insights into genes involved in important horticultural traits.</title>
        <authorList>
            <person name="Chen B."/>
            <person name="Wang J.Y."/>
            <person name="Zheng P.J."/>
            <person name="Li K.L."/>
            <person name="Liang Y.M."/>
            <person name="Chen X.F."/>
            <person name="Zhang C."/>
            <person name="Zhao X."/>
            <person name="He X."/>
            <person name="Zhang G.Q."/>
            <person name="Liu Z.J."/>
            <person name="Xu Q."/>
        </authorList>
    </citation>
    <scope>NUCLEOTIDE SEQUENCE [LARGE SCALE GENOMIC DNA]</scope>
    <source>
        <strain evidence="2">GZMU011</strain>
    </source>
</reference>
<protein>
    <submittedName>
        <fullName evidence="2">Uncharacterized protein</fullName>
    </submittedName>
</protein>
<gene>
    <name evidence="2" type="ORF">M5K25_026666</name>
</gene>
<name>A0ABD0TXW6_DENTH</name>
<keyword evidence="3" id="KW-1185">Reference proteome</keyword>
<evidence type="ECO:0000313" key="2">
    <source>
        <dbReference type="EMBL" id="KAL0904541.1"/>
    </source>
</evidence>
<comment type="caution">
    <text evidence="2">The sequence shown here is derived from an EMBL/GenBank/DDBJ whole genome shotgun (WGS) entry which is preliminary data.</text>
</comment>
<feature type="compositionally biased region" description="Low complexity" evidence="1">
    <location>
        <begin position="59"/>
        <end position="73"/>
    </location>
</feature>
<sequence length="146" mass="16149">MKAKKTEESLPTSRNAQTLTKAQKRPAKIKPAAAAGAAKKLRKEPNRAMPSPSPPPSQPQQNPTGSSSLPLPEEVSLSFDGVLELDGWSWGAVDEEKLLGWFPFVDEDFPCFCSENRGGSSGFFWEDYTDIWHLKHIHEIPSSANR</sequence>
<dbReference type="Proteomes" id="UP001552299">
    <property type="component" value="Unassembled WGS sequence"/>
</dbReference>
<evidence type="ECO:0000313" key="3">
    <source>
        <dbReference type="Proteomes" id="UP001552299"/>
    </source>
</evidence>
<feature type="compositionally biased region" description="Low complexity" evidence="1">
    <location>
        <begin position="29"/>
        <end position="38"/>
    </location>
</feature>
<evidence type="ECO:0000256" key="1">
    <source>
        <dbReference type="SAM" id="MobiDB-lite"/>
    </source>
</evidence>
<proteinExistence type="predicted"/>
<organism evidence="2 3">
    <name type="scientific">Dendrobium thyrsiflorum</name>
    <name type="common">Pinecone-like raceme dendrobium</name>
    <name type="synonym">Orchid</name>
    <dbReference type="NCBI Taxonomy" id="117978"/>
    <lineage>
        <taxon>Eukaryota</taxon>
        <taxon>Viridiplantae</taxon>
        <taxon>Streptophyta</taxon>
        <taxon>Embryophyta</taxon>
        <taxon>Tracheophyta</taxon>
        <taxon>Spermatophyta</taxon>
        <taxon>Magnoliopsida</taxon>
        <taxon>Liliopsida</taxon>
        <taxon>Asparagales</taxon>
        <taxon>Orchidaceae</taxon>
        <taxon>Epidendroideae</taxon>
        <taxon>Malaxideae</taxon>
        <taxon>Dendrobiinae</taxon>
        <taxon>Dendrobium</taxon>
    </lineage>
</organism>
<dbReference type="AlphaFoldDB" id="A0ABD0TXW6"/>